<dbReference type="InterPro" id="IPR036680">
    <property type="entry name" value="SPOR-like_sf"/>
</dbReference>
<dbReference type="PANTHER" id="PTHR38687">
    <property type="entry name" value="CELL DIVISION PROTEIN DEDD-RELATED"/>
    <property type="match status" value="1"/>
</dbReference>
<dbReference type="InterPro" id="IPR052521">
    <property type="entry name" value="Cell_div_SPOR-domain"/>
</dbReference>
<dbReference type="Pfam" id="PF05036">
    <property type="entry name" value="SPOR"/>
    <property type="match status" value="1"/>
</dbReference>
<dbReference type="PROSITE" id="PS51724">
    <property type="entry name" value="SPOR"/>
    <property type="match status" value="1"/>
</dbReference>
<evidence type="ECO:0000256" key="2">
    <source>
        <dbReference type="SAM" id="Phobius"/>
    </source>
</evidence>
<organism evidence="4 5">
    <name type="scientific">candidate division KSB3 bacterium</name>
    <dbReference type="NCBI Taxonomy" id="2044937"/>
    <lineage>
        <taxon>Bacteria</taxon>
        <taxon>candidate division KSB3</taxon>
    </lineage>
</organism>
<dbReference type="InterPro" id="IPR007730">
    <property type="entry name" value="SPOR-like_dom"/>
</dbReference>
<gene>
    <name evidence="4" type="ORF">CSB45_06735</name>
</gene>
<dbReference type="SUPFAM" id="SSF110997">
    <property type="entry name" value="Sporulation related repeat"/>
    <property type="match status" value="1"/>
</dbReference>
<feature type="compositionally biased region" description="Pro residues" evidence="1">
    <location>
        <begin position="171"/>
        <end position="187"/>
    </location>
</feature>
<evidence type="ECO:0000313" key="4">
    <source>
        <dbReference type="EMBL" id="PID57519.1"/>
    </source>
</evidence>
<dbReference type="GO" id="GO:0032506">
    <property type="term" value="P:cytokinetic process"/>
    <property type="evidence" value="ECO:0007669"/>
    <property type="project" value="TreeGrafter"/>
</dbReference>
<name>A0A2G6E605_9BACT</name>
<evidence type="ECO:0000259" key="3">
    <source>
        <dbReference type="PROSITE" id="PS51724"/>
    </source>
</evidence>
<evidence type="ECO:0000256" key="1">
    <source>
        <dbReference type="SAM" id="MobiDB-lite"/>
    </source>
</evidence>
<dbReference type="GO" id="GO:0030428">
    <property type="term" value="C:cell septum"/>
    <property type="evidence" value="ECO:0007669"/>
    <property type="project" value="TreeGrafter"/>
</dbReference>
<comment type="caution">
    <text evidence="4">The sequence shown here is derived from an EMBL/GenBank/DDBJ whole genome shotgun (WGS) entry which is preliminary data.</text>
</comment>
<keyword evidence="2" id="KW-0812">Transmembrane</keyword>
<feature type="region of interest" description="Disordered" evidence="1">
    <location>
        <begin position="197"/>
        <end position="216"/>
    </location>
</feature>
<feature type="region of interest" description="Disordered" evidence="1">
    <location>
        <begin position="152"/>
        <end position="190"/>
    </location>
</feature>
<dbReference type="EMBL" id="PDPS01000026">
    <property type="protein sequence ID" value="PID57519.1"/>
    <property type="molecule type" value="Genomic_DNA"/>
</dbReference>
<sequence>MLRQSCGDKGFASALLNVHNEGDGMKNFHKVRGKREFLFDDRELVVLGSGAAVICFLIFVLGFMVGQTFSEQGMAEVISSDLSKIADNEAMEGDPTFDDDDQSADIFDESEQRTAEVPEDESGIKKAEQSYFTVLPDKESYVEVEATPVRDTEAKAAVPQKQAQTAAVPQPATPIPPPAEDNPPPAQPQITAAVPALPKVPKNPSDSIQDGWQPAKISAPLAPGSTIYSVQVASSPKLKDSERLVGKFGERGYQAYIMQADLGEKGIWYRVRVGNLASRAKALILKRELEGKHPDLANSPYVITVSQ</sequence>
<dbReference type="Gene3D" id="3.30.70.1070">
    <property type="entry name" value="Sporulation related repeat"/>
    <property type="match status" value="1"/>
</dbReference>
<accession>A0A2G6E605</accession>
<dbReference type="AlphaFoldDB" id="A0A2G6E605"/>
<dbReference type="Proteomes" id="UP000229740">
    <property type="component" value="Unassembled WGS sequence"/>
</dbReference>
<evidence type="ECO:0000313" key="5">
    <source>
        <dbReference type="Proteomes" id="UP000229740"/>
    </source>
</evidence>
<dbReference type="PANTHER" id="PTHR38687:SF1">
    <property type="entry name" value="CELL DIVISION PROTEIN DEDD"/>
    <property type="match status" value="1"/>
</dbReference>
<feature type="transmembrane region" description="Helical" evidence="2">
    <location>
        <begin position="44"/>
        <end position="65"/>
    </location>
</feature>
<feature type="domain" description="SPOR" evidence="3">
    <location>
        <begin position="222"/>
        <end position="305"/>
    </location>
</feature>
<keyword evidence="2" id="KW-0472">Membrane</keyword>
<reference evidence="4 5" key="1">
    <citation type="submission" date="2017-10" db="EMBL/GenBank/DDBJ databases">
        <title>Novel microbial diversity and functional potential in the marine mammal oral microbiome.</title>
        <authorList>
            <person name="Dudek N.K."/>
            <person name="Sun C.L."/>
            <person name="Burstein D."/>
            <person name="Kantor R.S."/>
            <person name="Aliaga Goltsman D.S."/>
            <person name="Bik E.M."/>
            <person name="Thomas B.C."/>
            <person name="Banfield J.F."/>
            <person name="Relman D.A."/>
        </authorList>
    </citation>
    <scope>NUCLEOTIDE SEQUENCE [LARGE SCALE GENOMIC DNA]</scope>
    <source>
        <strain evidence="4">DOLZORAL124_49_17</strain>
    </source>
</reference>
<protein>
    <recommendedName>
        <fullName evidence="3">SPOR domain-containing protein</fullName>
    </recommendedName>
</protein>
<keyword evidence="2" id="KW-1133">Transmembrane helix</keyword>
<feature type="compositionally biased region" description="Low complexity" evidence="1">
    <location>
        <begin position="155"/>
        <end position="170"/>
    </location>
</feature>
<dbReference type="GO" id="GO:0042834">
    <property type="term" value="F:peptidoglycan binding"/>
    <property type="evidence" value="ECO:0007669"/>
    <property type="project" value="InterPro"/>
</dbReference>
<proteinExistence type="predicted"/>
<dbReference type="GO" id="GO:0032153">
    <property type="term" value="C:cell division site"/>
    <property type="evidence" value="ECO:0007669"/>
    <property type="project" value="TreeGrafter"/>
</dbReference>